<dbReference type="InterPro" id="IPR003018">
    <property type="entry name" value="GAF"/>
</dbReference>
<dbReference type="SMART" id="SM00065">
    <property type="entry name" value="GAF"/>
    <property type="match status" value="1"/>
</dbReference>
<reference evidence="4 5" key="1">
    <citation type="journal article" date="2015" name="Int. J. Syst. Evol. Microbiol.">
        <title>Gemmobacter intermedius sp. nov., isolated from a white stork (Ciconia ciconia).</title>
        <authorList>
            <person name="Kampfer P."/>
            <person name="Jerzak L."/>
            <person name="Wilharm G."/>
            <person name="Golke J."/>
            <person name="Busse H.J."/>
            <person name="Glaeser S.P."/>
        </authorList>
    </citation>
    <scope>NUCLEOTIDE SEQUENCE [LARGE SCALE GENOMIC DNA]</scope>
    <source>
        <strain evidence="4 5">119/4</strain>
    </source>
</reference>
<keyword evidence="5" id="KW-1185">Reference proteome</keyword>
<dbReference type="Gene3D" id="1.10.10.2840">
    <property type="entry name" value="PucR C-terminal helix-turn-helix domain"/>
    <property type="match status" value="1"/>
</dbReference>
<evidence type="ECO:0000259" key="3">
    <source>
        <dbReference type="SMART" id="SM00065"/>
    </source>
</evidence>
<accession>A0A451GHG7</accession>
<organism evidence="4 5">
    <name type="scientific">Falsigemmobacter intermedius</name>
    <dbReference type="NCBI Taxonomy" id="1553448"/>
    <lineage>
        <taxon>Bacteria</taxon>
        <taxon>Pseudomonadati</taxon>
        <taxon>Pseudomonadota</taxon>
        <taxon>Alphaproteobacteria</taxon>
        <taxon>Rhodobacterales</taxon>
        <taxon>Paracoccaceae</taxon>
        <taxon>Falsigemmobacter</taxon>
    </lineage>
</organism>
<dbReference type="SUPFAM" id="SSF55781">
    <property type="entry name" value="GAF domain-like"/>
    <property type="match status" value="1"/>
</dbReference>
<dbReference type="EMBL" id="SBLC01000039">
    <property type="protein sequence ID" value="RWY38190.1"/>
    <property type="molecule type" value="Genomic_DNA"/>
</dbReference>
<proteinExistence type="inferred from homology"/>
<dbReference type="Proteomes" id="UP000287168">
    <property type="component" value="Unassembled WGS sequence"/>
</dbReference>
<dbReference type="InterPro" id="IPR042070">
    <property type="entry name" value="PucR_C-HTH_sf"/>
</dbReference>
<dbReference type="OrthoDB" id="9801651at2"/>
<comment type="caution">
    <text evidence="4">The sequence shown here is derived from an EMBL/GenBank/DDBJ whole genome shotgun (WGS) entry which is preliminary data.</text>
</comment>
<evidence type="ECO:0000256" key="1">
    <source>
        <dbReference type="ARBA" id="ARBA00006754"/>
    </source>
</evidence>
<dbReference type="RefSeq" id="WP_128490571.1">
    <property type="nucleotide sequence ID" value="NZ_JBHLXB010000027.1"/>
</dbReference>
<dbReference type="Gene3D" id="3.30.450.40">
    <property type="match status" value="1"/>
</dbReference>
<evidence type="ECO:0000256" key="2">
    <source>
        <dbReference type="SAM" id="Coils"/>
    </source>
</evidence>
<dbReference type="InterPro" id="IPR029016">
    <property type="entry name" value="GAF-like_dom_sf"/>
</dbReference>
<comment type="similarity">
    <text evidence="1">Belongs to the CdaR family.</text>
</comment>
<gene>
    <name evidence="4" type="ORF">EP867_16510</name>
</gene>
<feature type="coiled-coil region" evidence="2">
    <location>
        <begin position="202"/>
        <end position="229"/>
    </location>
</feature>
<feature type="domain" description="GAF" evidence="3">
    <location>
        <begin position="57"/>
        <end position="206"/>
    </location>
</feature>
<keyword evidence="2" id="KW-0175">Coiled coil</keyword>
<dbReference type="Pfam" id="PF13185">
    <property type="entry name" value="GAF_2"/>
    <property type="match status" value="1"/>
</dbReference>
<dbReference type="PANTHER" id="PTHR33744">
    <property type="entry name" value="CARBOHYDRATE DIACID REGULATOR"/>
    <property type="match status" value="1"/>
</dbReference>
<dbReference type="Pfam" id="PF17853">
    <property type="entry name" value="GGDEF_2"/>
    <property type="match status" value="1"/>
</dbReference>
<evidence type="ECO:0000313" key="5">
    <source>
        <dbReference type="Proteomes" id="UP000287168"/>
    </source>
</evidence>
<name>A0A451GHG7_9RHOB</name>
<dbReference type="AlphaFoldDB" id="A0A451GHG7"/>
<dbReference type="Pfam" id="PF13556">
    <property type="entry name" value="HTH_30"/>
    <property type="match status" value="1"/>
</dbReference>
<evidence type="ECO:0000313" key="4">
    <source>
        <dbReference type="EMBL" id="RWY38190.1"/>
    </source>
</evidence>
<sequence length="611" mass="65376">MQREISDLPEDHPGRSALVLAAQNALAIWKRGQQSQQRERTAQAVSDIARALTELKSLEEVLHDIVCRGRQLLGSDLSWLSGEQEGILRVLAIDGATSDATRYMTAAASVGIAGHVVRTAAAFTTSDYLNDPVITHTPENDGTPRREGLRAAVAVPLMAGSRVIGVLTVGDRAERVFTPREVAVLATLASCASVAVRNATTYNALQDQLTEAGERIRDLEDRMAEAASAASALGEMIERLAEGESAVGSLALLGRMFDGRVTLADTFGRPLLAPEEGSLVPPVPALSPPLLRAADAARVSARCQMLSEGGLVHHVVALSAGSGAAGSLVLSRQAALSEAMRAFFERAGALLALHLRPETDAREAGNRSAARLIHRLLDGGRNEGSALSEELQRHDLALTRPLHLGVIEAEQAQLPALARRLRTALGPRAGLIGEWNDHLVLLTEADAPQALRQRLNELIYGDLRLSGQAALSAPVQGLAALRQCLPAVRLCLDLSRCLGIEKQVSYEPEMSLYAVLFHGHDSSRVDQVLEALIGPLLRHDAARNGKLCETLLNFLDNGRNASLTARLMGVHVNTVHNRIEAALALLGASATGSPLVEQHIALRLHHLRRRV</sequence>
<dbReference type="InterPro" id="IPR025736">
    <property type="entry name" value="PucR_C-HTH_dom"/>
</dbReference>
<protein>
    <submittedName>
        <fullName evidence="4">GAF domain-containing protein</fullName>
    </submittedName>
</protein>
<dbReference type="InterPro" id="IPR041522">
    <property type="entry name" value="CdaR_GGDEF"/>
</dbReference>
<dbReference type="PANTHER" id="PTHR33744:SF1">
    <property type="entry name" value="DNA-BINDING TRANSCRIPTIONAL ACTIVATOR ADER"/>
    <property type="match status" value="1"/>
</dbReference>
<dbReference type="InterPro" id="IPR051448">
    <property type="entry name" value="CdaR-like_regulators"/>
</dbReference>